<protein>
    <submittedName>
        <fullName evidence="2">Uncharacterized protein</fullName>
    </submittedName>
</protein>
<evidence type="ECO:0000313" key="2">
    <source>
        <dbReference type="EMBL" id="KAL2839988.1"/>
    </source>
</evidence>
<name>A0ABR4JIX0_9EURO</name>
<dbReference type="GeneID" id="98152532"/>
<dbReference type="EMBL" id="JBFXLR010000069">
    <property type="protein sequence ID" value="KAL2839988.1"/>
    <property type="molecule type" value="Genomic_DNA"/>
</dbReference>
<dbReference type="Proteomes" id="UP001610444">
    <property type="component" value="Unassembled WGS sequence"/>
</dbReference>
<sequence>MFCPCAKSYFVVEGLQTEQPRLVRSRFERSPTSNARAPLPMQIRPHSSRESSSDNVGQRESGQGQGQGYGNGYGPGPGSQVSSRSRYSREDGLPRGILKVPTEEFPFDIHDRRRHSQSRKIQRSNGVRQEVGKPSSPDYTSDGKAPTSDVVKVRVYRRNRSTTRDACDGIIAEEVKFRIGDIVVRSESTAERTGALKTMEGASTEGWEAQETPAW</sequence>
<comment type="caution">
    <text evidence="2">The sequence shown here is derived from an EMBL/GenBank/DDBJ whole genome shotgun (WGS) entry which is preliminary data.</text>
</comment>
<feature type="region of interest" description="Disordered" evidence="1">
    <location>
        <begin position="188"/>
        <end position="215"/>
    </location>
</feature>
<feature type="region of interest" description="Disordered" evidence="1">
    <location>
        <begin position="22"/>
        <end position="147"/>
    </location>
</feature>
<feature type="compositionally biased region" description="Basic residues" evidence="1">
    <location>
        <begin position="112"/>
        <end position="122"/>
    </location>
</feature>
<gene>
    <name evidence="2" type="ORF">BJX68DRAFT_190204</name>
</gene>
<keyword evidence="3" id="KW-1185">Reference proteome</keyword>
<organism evidence="2 3">
    <name type="scientific">Aspergillus pseudodeflectus</name>
    <dbReference type="NCBI Taxonomy" id="176178"/>
    <lineage>
        <taxon>Eukaryota</taxon>
        <taxon>Fungi</taxon>
        <taxon>Dikarya</taxon>
        <taxon>Ascomycota</taxon>
        <taxon>Pezizomycotina</taxon>
        <taxon>Eurotiomycetes</taxon>
        <taxon>Eurotiomycetidae</taxon>
        <taxon>Eurotiales</taxon>
        <taxon>Aspergillaceae</taxon>
        <taxon>Aspergillus</taxon>
        <taxon>Aspergillus subgen. Nidulantes</taxon>
    </lineage>
</organism>
<evidence type="ECO:0000313" key="3">
    <source>
        <dbReference type="Proteomes" id="UP001610444"/>
    </source>
</evidence>
<dbReference type="RefSeq" id="XP_070893797.1">
    <property type="nucleotide sequence ID" value="XM_071037368.1"/>
</dbReference>
<reference evidence="2 3" key="1">
    <citation type="submission" date="2024-07" db="EMBL/GenBank/DDBJ databases">
        <title>Section-level genome sequencing and comparative genomics of Aspergillus sections Usti and Cavernicolus.</title>
        <authorList>
            <consortium name="Lawrence Berkeley National Laboratory"/>
            <person name="Nybo J.L."/>
            <person name="Vesth T.C."/>
            <person name="Theobald S."/>
            <person name="Frisvad J.C."/>
            <person name="Larsen T.O."/>
            <person name="Kjaerboelling I."/>
            <person name="Rothschild-Mancinelli K."/>
            <person name="Lyhne E.K."/>
            <person name="Kogle M.E."/>
            <person name="Barry K."/>
            <person name="Clum A."/>
            <person name="Na H."/>
            <person name="Ledsgaard L."/>
            <person name="Lin J."/>
            <person name="Lipzen A."/>
            <person name="Kuo A."/>
            <person name="Riley R."/>
            <person name="Mondo S."/>
            <person name="LaButti K."/>
            <person name="Haridas S."/>
            <person name="Pangalinan J."/>
            <person name="Salamov A.A."/>
            <person name="Simmons B.A."/>
            <person name="Magnuson J.K."/>
            <person name="Chen J."/>
            <person name="Drula E."/>
            <person name="Henrissat B."/>
            <person name="Wiebenga A."/>
            <person name="Lubbers R.J."/>
            <person name="Gomes A.C."/>
            <person name="Macurrencykelacurrency M.R."/>
            <person name="Stajich J."/>
            <person name="Grigoriev I.V."/>
            <person name="Mortensen U.H."/>
            <person name="De vries R.P."/>
            <person name="Baker S.E."/>
            <person name="Andersen M.R."/>
        </authorList>
    </citation>
    <scope>NUCLEOTIDE SEQUENCE [LARGE SCALE GENOMIC DNA]</scope>
    <source>
        <strain evidence="2 3">CBS 756.74</strain>
    </source>
</reference>
<proteinExistence type="predicted"/>
<accession>A0ABR4JIX0</accession>
<evidence type="ECO:0000256" key="1">
    <source>
        <dbReference type="SAM" id="MobiDB-lite"/>
    </source>
</evidence>
<feature type="compositionally biased region" description="Gly residues" evidence="1">
    <location>
        <begin position="63"/>
        <end position="77"/>
    </location>
</feature>